<protein>
    <recommendedName>
        <fullName evidence="4">Transposase</fullName>
    </recommendedName>
</protein>
<evidence type="ECO:0000313" key="2">
    <source>
        <dbReference type="EMBL" id="GET36133.1"/>
    </source>
</evidence>
<dbReference type="EMBL" id="BLAY01000009">
    <property type="protein sequence ID" value="GET36133.1"/>
    <property type="molecule type" value="Genomic_DNA"/>
</dbReference>
<comment type="caution">
    <text evidence="2">The sequence shown here is derived from an EMBL/GenBank/DDBJ whole genome shotgun (WGS) entry which is preliminary data.</text>
</comment>
<organism evidence="2 3">
    <name type="scientific">Microseira wollei NIES-4236</name>
    <dbReference type="NCBI Taxonomy" id="2530354"/>
    <lineage>
        <taxon>Bacteria</taxon>
        <taxon>Bacillati</taxon>
        <taxon>Cyanobacteriota</taxon>
        <taxon>Cyanophyceae</taxon>
        <taxon>Oscillatoriophycideae</taxon>
        <taxon>Aerosakkonematales</taxon>
        <taxon>Aerosakkonemataceae</taxon>
        <taxon>Microseira</taxon>
    </lineage>
</organism>
<dbReference type="Proteomes" id="UP001050975">
    <property type="component" value="Unassembled WGS sequence"/>
</dbReference>
<evidence type="ECO:0000313" key="3">
    <source>
        <dbReference type="Proteomes" id="UP001050975"/>
    </source>
</evidence>
<keyword evidence="1" id="KW-0812">Transmembrane</keyword>
<keyword evidence="1" id="KW-0472">Membrane</keyword>
<keyword evidence="1" id="KW-1133">Transmembrane helix</keyword>
<dbReference type="AlphaFoldDB" id="A0AAV3X4C4"/>
<proteinExistence type="predicted"/>
<feature type="transmembrane region" description="Helical" evidence="1">
    <location>
        <begin position="6"/>
        <end position="29"/>
    </location>
</feature>
<gene>
    <name evidence="2" type="ORF">MiSe_08810</name>
</gene>
<sequence>MFNLEQHIWTFLVHLGSQISFTGGVHLFLSQVKLKTDG</sequence>
<keyword evidence="3" id="KW-1185">Reference proteome</keyword>
<evidence type="ECO:0008006" key="4">
    <source>
        <dbReference type="Google" id="ProtNLM"/>
    </source>
</evidence>
<name>A0AAV3X4C4_9CYAN</name>
<evidence type="ECO:0000256" key="1">
    <source>
        <dbReference type="SAM" id="Phobius"/>
    </source>
</evidence>
<reference evidence="2" key="1">
    <citation type="submission" date="2019-10" db="EMBL/GenBank/DDBJ databases">
        <title>Draft genome sequece of Microseira wollei NIES-4236.</title>
        <authorList>
            <person name="Yamaguchi H."/>
            <person name="Suzuki S."/>
            <person name="Kawachi M."/>
        </authorList>
    </citation>
    <scope>NUCLEOTIDE SEQUENCE</scope>
    <source>
        <strain evidence="2">NIES-4236</strain>
    </source>
</reference>
<accession>A0AAV3X4C4</accession>